<dbReference type="Gene3D" id="3.50.40.10">
    <property type="entry name" value="Phenylalanyl-trna Synthetase, Chain B, domain 3"/>
    <property type="match status" value="1"/>
</dbReference>
<dbReference type="GO" id="GO:0003723">
    <property type="term" value="F:RNA binding"/>
    <property type="evidence" value="ECO:0007669"/>
    <property type="project" value="InterPro"/>
</dbReference>
<dbReference type="GO" id="GO:0004826">
    <property type="term" value="F:phenylalanine-tRNA ligase activity"/>
    <property type="evidence" value="ECO:0007669"/>
    <property type="project" value="InterPro"/>
</dbReference>
<accession>A0A4U9QZE9</accession>
<organism evidence="2 3">
    <name type="scientific">Hathewaya histolytica</name>
    <name type="common">Clostridium histolyticum</name>
    <dbReference type="NCBI Taxonomy" id="1498"/>
    <lineage>
        <taxon>Bacteria</taxon>
        <taxon>Bacillati</taxon>
        <taxon>Bacillota</taxon>
        <taxon>Clostridia</taxon>
        <taxon>Eubacteriales</taxon>
        <taxon>Clostridiaceae</taxon>
        <taxon>Hathewaya</taxon>
    </lineage>
</organism>
<dbReference type="RefSeq" id="WP_171011945.1">
    <property type="nucleotide sequence ID" value="NZ_CBCRUQ010000015.1"/>
</dbReference>
<dbReference type="PANTHER" id="PTHR39209:SF2">
    <property type="entry name" value="CYTOPLASMIC PROTEIN"/>
    <property type="match status" value="1"/>
</dbReference>
<evidence type="ECO:0000313" key="3">
    <source>
        <dbReference type="Proteomes" id="UP000308489"/>
    </source>
</evidence>
<proteinExistence type="predicted"/>
<dbReference type="PANTHER" id="PTHR39209">
    <property type="match status" value="1"/>
</dbReference>
<dbReference type="SMART" id="SM00873">
    <property type="entry name" value="B3_4"/>
    <property type="match status" value="1"/>
</dbReference>
<evidence type="ECO:0000259" key="1">
    <source>
        <dbReference type="SMART" id="SM00873"/>
    </source>
</evidence>
<dbReference type="AlphaFoldDB" id="A0A4U9QZE9"/>
<gene>
    <name evidence="2" type="ORF">NCTC503_00327</name>
</gene>
<name>A0A4U9QZE9_HATHI</name>
<reference evidence="2 3" key="1">
    <citation type="submission" date="2019-05" db="EMBL/GenBank/DDBJ databases">
        <authorList>
            <consortium name="Pathogen Informatics"/>
        </authorList>
    </citation>
    <scope>NUCLEOTIDE SEQUENCE [LARGE SCALE GENOMIC DNA]</scope>
    <source>
        <strain evidence="2 3">NCTC503</strain>
    </source>
</reference>
<dbReference type="EMBL" id="LR590481">
    <property type="protein sequence ID" value="VTQ83291.1"/>
    <property type="molecule type" value="Genomic_DNA"/>
</dbReference>
<dbReference type="SUPFAM" id="SSF56037">
    <property type="entry name" value="PheT/TilS domain"/>
    <property type="match status" value="1"/>
</dbReference>
<evidence type="ECO:0000313" key="2">
    <source>
        <dbReference type="EMBL" id="VTQ83291.1"/>
    </source>
</evidence>
<keyword evidence="3" id="KW-1185">Reference proteome</keyword>
<dbReference type="Proteomes" id="UP000308489">
    <property type="component" value="Chromosome 1"/>
</dbReference>
<protein>
    <submittedName>
        <fullName evidence="2">Solo B3/4 domain-containing protein</fullName>
    </submittedName>
</protein>
<dbReference type="InterPro" id="IPR005146">
    <property type="entry name" value="B3/B4_tRNA-bd"/>
</dbReference>
<dbReference type="Pfam" id="PF03483">
    <property type="entry name" value="B3_4"/>
    <property type="match status" value="1"/>
</dbReference>
<feature type="domain" description="B3/B4 tRNA-binding" evidence="1">
    <location>
        <begin position="62"/>
        <end position="210"/>
    </location>
</feature>
<dbReference type="KEGG" id="hhw:NCTC503_00327"/>
<dbReference type="InterPro" id="IPR020825">
    <property type="entry name" value="Phe-tRNA_synthase-like_B3/B4"/>
</dbReference>
<sequence length="220" mass="24874">MYLSIDKTLKDIVDGEITLGVIEGTVKVYKSSHELMESINKICDEIYNTYSLEEVLQARGIKEARCAYRKLGNDPSRYRVAPESLMRRVVKGNGLYKVNNVVDINNLISLKSKLPVCAYNADKINGNITLKKGITDDVYEGIGRGKIKIQNLPAFYDYEGAFGSTTSDSVKTMVDENCENLILIILSFKRNDKIEKYLYETCELLEKFAQGKDLKISMIN</sequence>